<evidence type="ECO:0000313" key="2">
    <source>
        <dbReference type="EMBL" id="MCA1857108.1"/>
    </source>
</evidence>
<evidence type="ECO:0000256" key="1">
    <source>
        <dbReference type="SAM" id="Phobius"/>
    </source>
</evidence>
<dbReference type="Proteomes" id="UP001198602">
    <property type="component" value="Unassembled WGS sequence"/>
</dbReference>
<dbReference type="RefSeq" id="WP_225239350.1">
    <property type="nucleotide sequence ID" value="NZ_JAHYBX010000005.1"/>
</dbReference>
<evidence type="ECO:0000313" key="3">
    <source>
        <dbReference type="Proteomes" id="UP001198602"/>
    </source>
</evidence>
<keyword evidence="3" id="KW-1185">Reference proteome</keyword>
<organism evidence="2 3">
    <name type="scientific">Massilia hydrophila</name>
    <dbReference type="NCBI Taxonomy" id="3044279"/>
    <lineage>
        <taxon>Bacteria</taxon>
        <taxon>Pseudomonadati</taxon>
        <taxon>Pseudomonadota</taxon>
        <taxon>Betaproteobacteria</taxon>
        <taxon>Burkholderiales</taxon>
        <taxon>Oxalobacteraceae</taxon>
        <taxon>Telluria group</taxon>
        <taxon>Massilia</taxon>
    </lineage>
</organism>
<protein>
    <submittedName>
        <fullName evidence="2">Uncharacterized protein</fullName>
    </submittedName>
</protein>
<comment type="caution">
    <text evidence="2">The sequence shown here is derived from an EMBL/GenBank/DDBJ whole genome shotgun (WGS) entry which is preliminary data.</text>
</comment>
<sequence length="230" mass="25779">MTMEAKQAFKKTEALKPAAKLRSRSFFRNDFPIIQDATIVVLLSLALGGGAVYGSLELRSRWQQMEELRETERQQAQTRLDVAIAERREILSYQPQFEQMKRDGLIGEETRLDLMEGMQQTRDERKLLSLTYTISPQQPLVIDPSVMTGSMELRGSQLNLNMPMLHERDLFSLIGGLKGNGIFAPESCKLTRRQASEPLDARLHADCSVFLLTIGRRTAASPIPASPTGG</sequence>
<keyword evidence="1" id="KW-0812">Transmembrane</keyword>
<proteinExistence type="predicted"/>
<keyword evidence="1" id="KW-0472">Membrane</keyword>
<reference evidence="2 3" key="1">
    <citation type="submission" date="2021-07" db="EMBL/GenBank/DDBJ databases">
        <title>Characterization of Violacein-producing bacteria and related species.</title>
        <authorList>
            <person name="Wilson H.S."/>
            <person name="De Leon M.E."/>
        </authorList>
    </citation>
    <scope>NUCLEOTIDE SEQUENCE [LARGE SCALE GENOMIC DNA]</scope>
    <source>
        <strain evidence="2 3">HSC-2F05</strain>
    </source>
</reference>
<feature type="transmembrane region" description="Helical" evidence="1">
    <location>
        <begin position="33"/>
        <end position="56"/>
    </location>
</feature>
<dbReference type="EMBL" id="JAHYBX010000005">
    <property type="protein sequence ID" value="MCA1857108.1"/>
    <property type="molecule type" value="Genomic_DNA"/>
</dbReference>
<accession>A0ABS7YBQ0</accession>
<keyword evidence="1" id="KW-1133">Transmembrane helix</keyword>
<name>A0ABS7YBQ0_9BURK</name>
<gene>
    <name evidence="2" type="ORF">LE190_14395</name>
</gene>